<keyword evidence="4 5" id="KW-0560">Oxidoreductase</keyword>
<dbReference type="PANTHER" id="PTHR43425">
    <property type="entry name" value="OXYGEN-INSENSITIVE NADPH NITROREDUCTASE"/>
    <property type="match status" value="1"/>
</dbReference>
<dbReference type="PANTHER" id="PTHR43425:SF2">
    <property type="entry name" value="OXYGEN-INSENSITIVE NADPH NITROREDUCTASE"/>
    <property type="match status" value="1"/>
</dbReference>
<keyword evidence="3 5" id="KW-0288">FMN</keyword>
<dbReference type="Proteomes" id="UP001176960">
    <property type="component" value="Unassembled WGS sequence"/>
</dbReference>
<keyword evidence="5" id="KW-0521">NADP</keyword>
<keyword evidence="2 5" id="KW-0285">Flavoprotein</keyword>
<dbReference type="GO" id="GO:0016491">
    <property type="term" value="F:oxidoreductase activity"/>
    <property type="evidence" value="ECO:0007669"/>
    <property type="project" value="UniProtKB-UniRule"/>
</dbReference>
<dbReference type="Pfam" id="PF00881">
    <property type="entry name" value="Nitroreductase"/>
    <property type="match status" value="1"/>
</dbReference>
<evidence type="ECO:0000256" key="3">
    <source>
        <dbReference type="ARBA" id="ARBA00022643"/>
    </source>
</evidence>
<protein>
    <submittedName>
        <fullName evidence="7">NADPH-dependent oxidoreductase</fullName>
    </submittedName>
</protein>
<evidence type="ECO:0000256" key="5">
    <source>
        <dbReference type="PIRNR" id="PIRNR005426"/>
    </source>
</evidence>
<keyword evidence="8" id="KW-1185">Reference proteome</keyword>
<dbReference type="RefSeq" id="WP_289841888.1">
    <property type="nucleotide sequence ID" value="NZ_CATKSH010000004.1"/>
</dbReference>
<dbReference type="Gene3D" id="3.40.109.10">
    <property type="entry name" value="NADH Oxidase"/>
    <property type="match status" value="1"/>
</dbReference>
<dbReference type="PIRSF" id="PIRSF005426">
    <property type="entry name" value="Frp"/>
    <property type="match status" value="1"/>
</dbReference>
<accession>A0AA35VB03</accession>
<evidence type="ECO:0000256" key="4">
    <source>
        <dbReference type="ARBA" id="ARBA00023002"/>
    </source>
</evidence>
<comment type="caution">
    <text evidence="7">The sequence shown here is derived from an EMBL/GenBank/DDBJ whole genome shotgun (WGS) entry which is preliminary data.</text>
</comment>
<evidence type="ECO:0000256" key="2">
    <source>
        <dbReference type="ARBA" id="ARBA00022630"/>
    </source>
</evidence>
<name>A0AA35VB03_9PROT</name>
<reference evidence="7" key="1">
    <citation type="submission" date="2023-03" db="EMBL/GenBank/DDBJ databases">
        <authorList>
            <person name="Cleenwerck I."/>
        </authorList>
    </citation>
    <scope>NUCLEOTIDE SEQUENCE</scope>
    <source>
        <strain evidence="7">LMG 32879</strain>
    </source>
</reference>
<dbReference type="CDD" id="cd02146">
    <property type="entry name" value="NfsA-like"/>
    <property type="match status" value="1"/>
</dbReference>
<dbReference type="AlphaFoldDB" id="A0AA35VB03"/>
<evidence type="ECO:0000313" key="8">
    <source>
        <dbReference type="Proteomes" id="UP001176960"/>
    </source>
</evidence>
<proteinExistence type="inferred from homology"/>
<sequence length="276" mass="30193">MTPETPSFLSGLWQARYRDGSSSRLIDNPVVRTLLSHRSVRHYLPHPLPENTLETLVAAAQSAATSSNLQAWSVIAVEDQERRDRLAYLAGNQAHIAAAPLFLVWVADLSRLGRMASRADSPREALDYTEMFIVAAVDATLAAQNAVIAAESLGLGTVYIGGLRNHPVEVAKELDLPPGAFSIFGLCVGHPDPTKPASVKPRLPQEAILHRERYDAAHEDARIARYDVDANGFQIERGLKPRAWSSTMLRRIGSLAGLSGRDVMKEALKKLGFSLR</sequence>
<feature type="domain" description="Nitroreductase" evidence="6">
    <location>
        <begin position="36"/>
        <end position="190"/>
    </location>
</feature>
<dbReference type="EMBL" id="CATKSH010000004">
    <property type="protein sequence ID" value="CAI9120093.1"/>
    <property type="molecule type" value="Genomic_DNA"/>
</dbReference>
<dbReference type="InterPro" id="IPR016446">
    <property type="entry name" value="Flavin_OxRdtase_Frp"/>
</dbReference>
<comment type="similarity">
    <text evidence="1 5">Belongs to the flavin oxidoreductase frp family.</text>
</comment>
<evidence type="ECO:0000259" key="6">
    <source>
        <dbReference type="Pfam" id="PF00881"/>
    </source>
</evidence>
<evidence type="ECO:0000256" key="1">
    <source>
        <dbReference type="ARBA" id="ARBA00008366"/>
    </source>
</evidence>
<evidence type="ECO:0000313" key="7">
    <source>
        <dbReference type="EMBL" id="CAI9120093.1"/>
    </source>
</evidence>
<organism evidence="7 8">
    <name type="scientific">Brytella acorum</name>
    <dbReference type="NCBI Taxonomy" id="2959299"/>
    <lineage>
        <taxon>Bacteria</taxon>
        <taxon>Pseudomonadati</taxon>
        <taxon>Pseudomonadota</taxon>
        <taxon>Alphaproteobacteria</taxon>
        <taxon>Acetobacterales</taxon>
        <taxon>Acetobacteraceae</taxon>
        <taxon>Brytella</taxon>
    </lineage>
</organism>
<dbReference type="SUPFAM" id="SSF55469">
    <property type="entry name" value="FMN-dependent nitroreductase-like"/>
    <property type="match status" value="1"/>
</dbReference>
<dbReference type="InterPro" id="IPR000415">
    <property type="entry name" value="Nitroreductase-like"/>
</dbReference>
<gene>
    <name evidence="7" type="ORF">LMG32879_000922</name>
</gene>
<dbReference type="InterPro" id="IPR029479">
    <property type="entry name" value="Nitroreductase"/>
</dbReference>